<protein>
    <submittedName>
        <fullName evidence="1">Uncharacterized protein</fullName>
    </submittedName>
</protein>
<sequence>MCMDKLRTDNEILRRFKIACTSLKHLPCRVFLGAIWLCLSEKLFCYLTVSYSNAEELTHPSPNLKSFSNTHKPYTRKTREKSPLFFSRGAAVAERLVCSPPVMANRAQTPVGSLPDFRTWESCRTMPPVGGFSRGSPVSLRPFIPVPLHTRLNHPRRLSDPSLLRASQITSSLTHSLAPFWRAVPCFCSGIHGEPLKAIGHASAYAKILINSSHDYGIRKVCPGKSAIGSKACRAGLINCDPIVKATSPTKQEVKPIMKTALMIVTMKNSVDEVSEDCLDVPTHFTNEFPSKSGAENAESFNSARYIFPEDSNEIVDRLRRCMVACLLPLAVNLRGTPHGRLQSVVRLDVEQPIYRGRNAQVIDAVQLAVADENTISCHPMGVIEESVEQRRNERAGEMRHLICTVRRHGGNTARLARRSDETLDVRISVARIAPSLLDLGRGVPTGVHPTLKGYQKCSPYREQPAAAGSSCPPVNTLETPRRDRWSSVNVGGAENMPRYRTNGTWRPINGRLCELPSRREEREQPAGCNPTHYPLIAAPTQVPDKDSNFDKHSRRPAVPIFTYPTEATVAERLARSLPTKANRVQYPAGSPDFRKWESCRTMPLVGGSSWGYPVSPTRSFRRRSVFASIALIVFQDLAVKSRPDLFALHLTYA</sequence>
<reference evidence="1 2" key="1">
    <citation type="submission" date="2023-02" db="EMBL/GenBank/DDBJ databases">
        <title>LHISI_Scaffold_Assembly.</title>
        <authorList>
            <person name="Stuart O.P."/>
            <person name="Cleave R."/>
            <person name="Magrath M.J.L."/>
            <person name="Mikheyev A.S."/>
        </authorList>
    </citation>
    <scope>NUCLEOTIDE SEQUENCE [LARGE SCALE GENOMIC DNA]</scope>
    <source>
        <strain evidence="1">Daus_M_001</strain>
        <tissue evidence="1">Leg muscle</tissue>
    </source>
</reference>
<gene>
    <name evidence="1" type="ORF">PR048_024524</name>
</gene>
<evidence type="ECO:0000313" key="1">
    <source>
        <dbReference type="EMBL" id="KAJ8873692.1"/>
    </source>
</evidence>
<name>A0ABQ9GNS6_9NEOP</name>
<organism evidence="1 2">
    <name type="scientific">Dryococelus australis</name>
    <dbReference type="NCBI Taxonomy" id="614101"/>
    <lineage>
        <taxon>Eukaryota</taxon>
        <taxon>Metazoa</taxon>
        <taxon>Ecdysozoa</taxon>
        <taxon>Arthropoda</taxon>
        <taxon>Hexapoda</taxon>
        <taxon>Insecta</taxon>
        <taxon>Pterygota</taxon>
        <taxon>Neoptera</taxon>
        <taxon>Polyneoptera</taxon>
        <taxon>Phasmatodea</taxon>
        <taxon>Verophasmatodea</taxon>
        <taxon>Anareolatae</taxon>
        <taxon>Phasmatidae</taxon>
        <taxon>Eurycanthinae</taxon>
        <taxon>Dryococelus</taxon>
    </lineage>
</organism>
<dbReference type="EMBL" id="JARBHB010000010">
    <property type="protein sequence ID" value="KAJ8873692.1"/>
    <property type="molecule type" value="Genomic_DNA"/>
</dbReference>
<accession>A0ABQ9GNS6</accession>
<keyword evidence="2" id="KW-1185">Reference proteome</keyword>
<proteinExistence type="predicted"/>
<evidence type="ECO:0000313" key="2">
    <source>
        <dbReference type="Proteomes" id="UP001159363"/>
    </source>
</evidence>
<dbReference type="Proteomes" id="UP001159363">
    <property type="component" value="Chromosome 9"/>
</dbReference>
<comment type="caution">
    <text evidence="1">The sequence shown here is derived from an EMBL/GenBank/DDBJ whole genome shotgun (WGS) entry which is preliminary data.</text>
</comment>